<evidence type="ECO:0008006" key="4">
    <source>
        <dbReference type="Google" id="ProtNLM"/>
    </source>
</evidence>
<reference evidence="2 3" key="1">
    <citation type="submission" date="2023-09" db="EMBL/GenBank/DDBJ databases">
        <authorList>
            <person name="Rey-Velasco X."/>
        </authorList>
    </citation>
    <scope>NUCLEOTIDE SEQUENCE [LARGE SCALE GENOMIC DNA]</scope>
    <source>
        <strain evidence="2 3">W345</strain>
    </source>
</reference>
<evidence type="ECO:0000256" key="1">
    <source>
        <dbReference type="SAM" id="SignalP"/>
    </source>
</evidence>
<dbReference type="Proteomes" id="UP001254608">
    <property type="component" value="Unassembled WGS sequence"/>
</dbReference>
<sequence>MCANALLALGLAGRGLGCAAGLPNSSVEAATAAGIPAQLVAVPQSGHFELLVPGSVAWPAVREAIAAAFRSSAAR</sequence>
<organism evidence="2 3">
    <name type="scientific">Banduia mediterranea</name>
    <dbReference type="NCBI Taxonomy" id="3075609"/>
    <lineage>
        <taxon>Bacteria</taxon>
        <taxon>Pseudomonadati</taxon>
        <taxon>Pseudomonadota</taxon>
        <taxon>Gammaproteobacteria</taxon>
        <taxon>Nevskiales</taxon>
        <taxon>Algiphilaceae</taxon>
        <taxon>Banduia</taxon>
    </lineage>
</organism>
<gene>
    <name evidence="2" type="ORF">RM530_01795</name>
</gene>
<keyword evidence="1" id="KW-0732">Signal</keyword>
<evidence type="ECO:0000313" key="3">
    <source>
        <dbReference type="Proteomes" id="UP001254608"/>
    </source>
</evidence>
<dbReference type="RefSeq" id="WP_311363492.1">
    <property type="nucleotide sequence ID" value="NZ_JAVRIC010000002.1"/>
</dbReference>
<keyword evidence="3" id="KW-1185">Reference proteome</keyword>
<feature type="signal peptide" evidence="1">
    <location>
        <begin position="1"/>
        <end position="19"/>
    </location>
</feature>
<evidence type="ECO:0000313" key="2">
    <source>
        <dbReference type="EMBL" id="MDT0496100.1"/>
    </source>
</evidence>
<comment type="caution">
    <text evidence="2">The sequence shown here is derived from an EMBL/GenBank/DDBJ whole genome shotgun (WGS) entry which is preliminary data.</text>
</comment>
<name>A0ABU2WDZ8_9GAMM</name>
<proteinExistence type="predicted"/>
<dbReference type="EMBL" id="JAVRIC010000002">
    <property type="protein sequence ID" value="MDT0496100.1"/>
    <property type="molecule type" value="Genomic_DNA"/>
</dbReference>
<feature type="chain" id="PRO_5047533549" description="Alpha/beta hydrolase" evidence="1">
    <location>
        <begin position="20"/>
        <end position="75"/>
    </location>
</feature>
<accession>A0ABU2WDZ8</accession>
<protein>
    <recommendedName>
        <fullName evidence="4">Alpha/beta hydrolase</fullName>
    </recommendedName>
</protein>